<feature type="transmembrane region" description="Helical" evidence="7">
    <location>
        <begin position="140"/>
        <end position="161"/>
    </location>
</feature>
<evidence type="ECO:0000256" key="1">
    <source>
        <dbReference type="ARBA" id="ARBA00004127"/>
    </source>
</evidence>
<evidence type="ECO:0000313" key="8">
    <source>
        <dbReference type="EMBL" id="PSR74284.1"/>
    </source>
</evidence>
<evidence type="ECO:0000256" key="2">
    <source>
        <dbReference type="ARBA" id="ARBA00022448"/>
    </source>
</evidence>
<feature type="compositionally biased region" description="Low complexity" evidence="6">
    <location>
        <begin position="1"/>
        <end position="17"/>
    </location>
</feature>
<organism evidence="8 9">
    <name type="scientific">Hermanssonia centrifuga</name>
    <dbReference type="NCBI Taxonomy" id="98765"/>
    <lineage>
        <taxon>Eukaryota</taxon>
        <taxon>Fungi</taxon>
        <taxon>Dikarya</taxon>
        <taxon>Basidiomycota</taxon>
        <taxon>Agaricomycotina</taxon>
        <taxon>Agaricomycetes</taxon>
        <taxon>Polyporales</taxon>
        <taxon>Meruliaceae</taxon>
        <taxon>Hermanssonia</taxon>
    </lineage>
</organism>
<dbReference type="PANTHER" id="PTHR23501:SF191">
    <property type="entry name" value="VACUOLAR BASIC AMINO ACID TRANSPORTER 4"/>
    <property type="match status" value="1"/>
</dbReference>
<reference evidence="8 9" key="1">
    <citation type="submission" date="2018-02" db="EMBL/GenBank/DDBJ databases">
        <title>Genome sequence of the basidiomycete white-rot fungus Phlebia centrifuga.</title>
        <authorList>
            <person name="Granchi Z."/>
            <person name="Peng M."/>
            <person name="de Vries R.P."/>
            <person name="Hilden K."/>
            <person name="Makela M.R."/>
            <person name="Grigoriev I."/>
            <person name="Riley R."/>
        </authorList>
    </citation>
    <scope>NUCLEOTIDE SEQUENCE [LARGE SCALE GENOMIC DNA]</scope>
    <source>
        <strain evidence="8 9">FBCC195</strain>
    </source>
</reference>
<evidence type="ECO:0000313" key="9">
    <source>
        <dbReference type="Proteomes" id="UP000186601"/>
    </source>
</evidence>
<keyword evidence="9" id="KW-1185">Reference proteome</keyword>
<dbReference type="AlphaFoldDB" id="A0A2R6NPA8"/>
<keyword evidence="2" id="KW-0813">Transport</keyword>
<feature type="transmembrane region" description="Helical" evidence="7">
    <location>
        <begin position="173"/>
        <end position="196"/>
    </location>
</feature>
<name>A0A2R6NPA8_9APHY</name>
<evidence type="ECO:0000256" key="4">
    <source>
        <dbReference type="ARBA" id="ARBA00022989"/>
    </source>
</evidence>
<feature type="transmembrane region" description="Helical" evidence="7">
    <location>
        <begin position="38"/>
        <end position="59"/>
    </location>
</feature>
<comment type="caution">
    <text evidence="8">The sequence shown here is derived from an EMBL/GenBank/DDBJ whole genome shotgun (WGS) entry which is preliminary data.</text>
</comment>
<evidence type="ECO:0000256" key="5">
    <source>
        <dbReference type="ARBA" id="ARBA00023136"/>
    </source>
</evidence>
<accession>A0A2R6NPA8</accession>
<dbReference type="EMBL" id="MLYV02001006">
    <property type="protein sequence ID" value="PSR74284.1"/>
    <property type="molecule type" value="Genomic_DNA"/>
</dbReference>
<gene>
    <name evidence="8" type="ORF">PHLCEN_2v9960</name>
</gene>
<sequence>MLSRNLSSSSLQDYDLQNSHDDPAETDGMRVTLRKNNAIQGAGGGGILSLSSIILSDLVALKERGLYNGMIGLYVLIYWPFRFDLILLWIEHGPVRLPLVRSLEGHSLKQANGDGYSVWGVTIGATVLQTQLSRRLPPAFLAQFPGGVAISYSAIPVISSLLEPAQSEVREAFAQSIIVIWQVMIGISCIGLLSCFGMKALPLHTEVDGKWGLHTEQINAIPSEPLDPTGSESKRSPTPPQIPELPRFADFGWFIIPEGTDNREAAVCLCGCQGQNHFEVRFVDGTANPLVLPAFWVQVRKLF</sequence>
<dbReference type="PANTHER" id="PTHR23501">
    <property type="entry name" value="MAJOR FACILITATOR SUPERFAMILY"/>
    <property type="match status" value="1"/>
</dbReference>
<dbReference type="Proteomes" id="UP000186601">
    <property type="component" value="Unassembled WGS sequence"/>
</dbReference>
<keyword evidence="3 7" id="KW-0812">Transmembrane</keyword>
<feature type="region of interest" description="Disordered" evidence="6">
    <location>
        <begin position="1"/>
        <end position="27"/>
    </location>
</feature>
<comment type="subcellular location">
    <subcellularLocation>
        <location evidence="1">Endomembrane system</location>
        <topology evidence="1">Multi-pass membrane protein</topology>
    </subcellularLocation>
</comment>
<feature type="region of interest" description="Disordered" evidence="6">
    <location>
        <begin position="221"/>
        <end position="245"/>
    </location>
</feature>
<keyword evidence="4 7" id="KW-1133">Transmembrane helix</keyword>
<dbReference type="GO" id="GO:0022857">
    <property type="term" value="F:transmembrane transporter activity"/>
    <property type="evidence" value="ECO:0007669"/>
    <property type="project" value="TreeGrafter"/>
</dbReference>
<protein>
    <submittedName>
        <fullName evidence="8">Uncharacterized protein</fullName>
    </submittedName>
</protein>
<evidence type="ECO:0000256" key="7">
    <source>
        <dbReference type="SAM" id="Phobius"/>
    </source>
</evidence>
<dbReference type="GO" id="GO:0005886">
    <property type="term" value="C:plasma membrane"/>
    <property type="evidence" value="ECO:0007669"/>
    <property type="project" value="TreeGrafter"/>
</dbReference>
<proteinExistence type="predicted"/>
<evidence type="ECO:0000256" key="3">
    <source>
        <dbReference type="ARBA" id="ARBA00022692"/>
    </source>
</evidence>
<keyword evidence="5 7" id="KW-0472">Membrane</keyword>
<dbReference type="OrthoDB" id="3437016at2759"/>
<feature type="transmembrane region" description="Helical" evidence="7">
    <location>
        <begin position="71"/>
        <end position="90"/>
    </location>
</feature>
<dbReference type="GO" id="GO:0012505">
    <property type="term" value="C:endomembrane system"/>
    <property type="evidence" value="ECO:0007669"/>
    <property type="project" value="UniProtKB-SubCell"/>
</dbReference>
<evidence type="ECO:0000256" key="6">
    <source>
        <dbReference type="SAM" id="MobiDB-lite"/>
    </source>
</evidence>